<accession>A0A2S7SQA0</accession>
<organism evidence="1 2">
    <name type="scientific">Flavipsychrobacter stenotrophus</name>
    <dbReference type="NCBI Taxonomy" id="2077091"/>
    <lineage>
        <taxon>Bacteria</taxon>
        <taxon>Pseudomonadati</taxon>
        <taxon>Bacteroidota</taxon>
        <taxon>Chitinophagia</taxon>
        <taxon>Chitinophagales</taxon>
        <taxon>Chitinophagaceae</taxon>
        <taxon>Flavipsychrobacter</taxon>
    </lineage>
</organism>
<sequence length="205" mass="21846">MKRILPIAIAFCFSACVKDRVSNASTGPVVIGDRKLIHYWSFNNGSDAATLAIPDTTIGGGTITYSLAGAGIVDNVNPGSGLNLRMSQDTGSGLRVRNPFYSWVLHTPTTGFKQPIIQFTVQKSNSGPASNSITYTTDGINYTSAGLNATSVLITTEWTLYSVDFSSISAVNDNPHFAIKFSNSLADTSGGNDRYDNISIDAYAK</sequence>
<protein>
    <recommendedName>
        <fullName evidence="3">DUF5017 domain-containing protein</fullName>
    </recommendedName>
</protein>
<dbReference type="RefSeq" id="WP_105041362.1">
    <property type="nucleotide sequence ID" value="NZ_PPSL01000010.1"/>
</dbReference>
<keyword evidence="2" id="KW-1185">Reference proteome</keyword>
<evidence type="ECO:0008006" key="3">
    <source>
        <dbReference type="Google" id="ProtNLM"/>
    </source>
</evidence>
<name>A0A2S7SQA0_9BACT</name>
<gene>
    <name evidence="1" type="ORF">CJD36_021970</name>
</gene>
<dbReference type="Proteomes" id="UP000239872">
    <property type="component" value="Unassembled WGS sequence"/>
</dbReference>
<proteinExistence type="predicted"/>
<dbReference type="EMBL" id="PPSL01000010">
    <property type="protein sequence ID" value="PQJ08934.1"/>
    <property type="molecule type" value="Genomic_DNA"/>
</dbReference>
<reference evidence="1 2" key="1">
    <citation type="submission" date="2018-01" db="EMBL/GenBank/DDBJ databases">
        <title>A novel member of the phylum Bacteroidetes isolated from glacier ice.</title>
        <authorList>
            <person name="Liu Q."/>
            <person name="Xin Y.-H."/>
        </authorList>
    </citation>
    <scope>NUCLEOTIDE SEQUENCE [LARGE SCALE GENOMIC DNA]</scope>
    <source>
        <strain evidence="1 2">RB1R16</strain>
    </source>
</reference>
<evidence type="ECO:0000313" key="2">
    <source>
        <dbReference type="Proteomes" id="UP000239872"/>
    </source>
</evidence>
<comment type="caution">
    <text evidence="1">The sequence shown here is derived from an EMBL/GenBank/DDBJ whole genome shotgun (WGS) entry which is preliminary data.</text>
</comment>
<dbReference type="AlphaFoldDB" id="A0A2S7SQA0"/>
<evidence type="ECO:0000313" key="1">
    <source>
        <dbReference type="EMBL" id="PQJ08934.1"/>
    </source>
</evidence>
<dbReference type="OrthoDB" id="9803927at2"/>